<accession>A0AAV8AH79</accession>
<dbReference type="PROSITE" id="PS50004">
    <property type="entry name" value="C2"/>
    <property type="match status" value="1"/>
</dbReference>
<dbReference type="EMBL" id="JANTQA010000008">
    <property type="protein sequence ID" value="KAJ3452212.1"/>
    <property type="molecule type" value="Genomic_DNA"/>
</dbReference>
<dbReference type="AlphaFoldDB" id="A0AAV8AH79"/>
<dbReference type="GO" id="GO:0001227">
    <property type="term" value="F:DNA-binding transcription repressor activity, RNA polymerase II-specific"/>
    <property type="evidence" value="ECO:0007669"/>
    <property type="project" value="InterPro"/>
</dbReference>
<feature type="coiled-coil region" evidence="1">
    <location>
        <begin position="374"/>
        <end position="424"/>
    </location>
</feature>
<feature type="region of interest" description="Disordered" evidence="2">
    <location>
        <begin position="79"/>
        <end position="194"/>
    </location>
</feature>
<feature type="compositionally biased region" description="Low complexity" evidence="2">
    <location>
        <begin position="1071"/>
        <end position="1081"/>
    </location>
</feature>
<feature type="compositionally biased region" description="Basic residues" evidence="2">
    <location>
        <begin position="1"/>
        <end position="10"/>
    </location>
</feature>
<dbReference type="PANTHER" id="PTHR13076">
    <property type="entry name" value="COILED-COIL AND C2 DOMAIN-CONTAINING PROTEIN 1-LIKE"/>
    <property type="match status" value="1"/>
</dbReference>
<feature type="compositionally biased region" description="Basic residues" evidence="2">
    <location>
        <begin position="237"/>
        <end position="252"/>
    </location>
</feature>
<feature type="compositionally biased region" description="Low complexity" evidence="2">
    <location>
        <begin position="844"/>
        <end position="857"/>
    </location>
</feature>
<feature type="region of interest" description="Disordered" evidence="2">
    <location>
        <begin position="802"/>
        <end position="899"/>
    </location>
</feature>
<feature type="compositionally biased region" description="Basic and acidic residues" evidence="2">
    <location>
        <begin position="1027"/>
        <end position="1042"/>
    </location>
</feature>
<dbReference type="InterPro" id="IPR035892">
    <property type="entry name" value="C2_domain_sf"/>
</dbReference>
<organism evidence="4 5">
    <name type="scientific">Anaeramoeba flamelloides</name>
    <dbReference type="NCBI Taxonomy" id="1746091"/>
    <lineage>
        <taxon>Eukaryota</taxon>
        <taxon>Metamonada</taxon>
        <taxon>Anaeramoebidae</taxon>
        <taxon>Anaeramoeba</taxon>
    </lineage>
</organism>
<feature type="compositionally biased region" description="Basic residues" evidence="2">
    <location>
        <begin position="354"/>
        <end position="363"/>
    </location>
</feature>
<evidence type="ECO:0000313" key="4">
    <source>
        <dbReference type="EMBL" id="KAJ3452212.1"/>
    </source>
</evidence>
<feature type="compositionally biased region" description="Acidic residues" evidence="2">
    <location>
        <begin position="1010"/>
        <end position="1026"/>
    </location>
</feature>
<feature type="region of interest" description="Disordered" evidence="2">
    <location>
        <begin position="235"/>
        <end position="256"/>
    </location>
</feature>
<feature type="compositionally biased region" description="Low complexity" evidence="2">
    <location>
        <begin position="663"/>
        <end position="679"/>
    </location>
</feature>
<dbReference type="InterPro" id="IPR000008">
    <property type="entry name" value="C2_dom"/>
</dbReference>
<evidence type="ECO:0000313" key="5">
    <source>
        <dbReference type="Proteomes" id="UP001146793"/>
    </source>
</evidence>
<gene>
    <name evidence="4" type="ORF">M0812_03976</name>
</gene>
<dbReference type="Proteomes" id="UP001146793">
    <property type="component" value="Unassembled WGS sequence"/>
</dbReference>
<comment type="caution">
    <text evidence="4">The sequence shown here is derived from an EMBL/GenBank/DDBJ whole genome shotgun (WGS) entry which is preliminary data.</text>
</comment>
<feature type="compositionally biased region" description="Basic and acidic residues" evidence="2">
    <location>
        <begin position="858"/>
        <end position="870"/>
    </location>
</feature>
<feature type="compositionally biased region" description="Basic residues" evidence="2">
    <location>
        <begin position="156"/>
        <end position="186"/>
    </location>
</feature>
<feature type="compositionally biased region" description="Low complexity" evidence="2">
    <location>
        <begin position="871"/>
        <end position="886"/>
    </location>
</feature>
<dbReference type="SUPFAM" id="SSF49562">
    <property type="entry name" value="C2 domain (Calcium/lipid-binding domain, CaLB)"/>
    <property type="match status" value="1"/>
</dbReference>
<evidence type="ECO:0000259" key="3">
    <source>
        <dbReference type="PROSITE" id="PS50004"/>
    </source>
</evidence>
<feature type="compositionally biased region" description="Basic residues" evidence="2">
    <location>
        <begin position="320"/>
        <end position="331"/>
    </location>
</feature>
<name>A0AAV8AH79_9EUKA</name>
<feature type="compositionally biased region" description="Acidic residues" evidence="2">
    <location>
        <begin position="803"/>
        <end position="819"/>
    </location>
</feature>
<feature type="compositionally biased region" description="Acidic residues" evidence="2">
    <location>
        <begin position="131"/>
        <end position="142"/>
    </location>
</feature>
<feature type="region of interest" description="Disordered" evidence="2">
    <location>
        <begin position="608"/>
        <end position="695"/>
    </location>
</feature>
<proteinExistence type="predicted"/>
<feature type="region of interest" description="Disordered" evidence="2">
    <location>
        <begin position="1008"/>
        <end position="1103"/>
    </location>
</feature>
<feature type="compositionally biased region" description="Basic residues" evidence="2">
    <location>
        <begin position="94"/>
        <end position="103"/>
    </location>
</feature>
<evidence type="ECO:0000256" key="2">
    <source>
        <dbReference type="SAM" id="MobiDB-lite"/>
    </source>
</evidence>
<evidence type="ECO:0000256" key="1">
    <source>
        <dbReference type="SAM" id="Coils"/>
    </source>
</evidence>
<dbReference type="Gene3D" id="2.60.40.150">
    <property type="entry name" value="C2 domain"/>
    <property type="match status" value="1"/>
</dbReference>
<feature type="compositionally biased region" description="Basic and acidic residues" evidence="2">
    <location>
        <begin position="820"/>
        <end position="843"/>
    </location>
</feature>
<dbReference type="PANTHER" id="PTHR13076:SF9">
    <property type="entry name" value="COILED-COIL AND C2 DOMAIN-CONTAINING PROTEIN 1-LIKE"/>
    <property type="match status" value="1"/>
</dbReference>
<feature type="region of interest" description="Disordered" evidence="2">
    <location>
        <begin position="311"/>
        <end position="371"/>
    </location>
</feature>
<keyword evidence="1" id="KW-0175">Coiled coil</keyword>
<feature type="region of interest" description="Disordered" evidence="2">
    <location>
        <begin position="1"/>
        <end position="20"/>
    </location>
</feature>
<feature type="compositionally biased region" description="Basic and acidic residues" evidence="2">
    <location>
        <begin position="624"/>
        <end position="662"/>
    </location>
</feature>
<feature type="domain" description="C2" evidence="3">
    <location>
        <begin position="435"/>
        <end position="561"/>
    </location>
</feature>
<sequence>MWRKKKKNTPKKQEQDFSQDIFAGIDPKILDGSFGMDGLNDLNQFNDLDKFNGEDFDEADLEADEDLLEELAILEGKKPFRRKNKQQQVLKKNTPIKKKKTRQKNTQQQQILSMEEINKNVLDLQQGSNSDEIDFNEEDLQDPELLKELEMVNGGKKGHKNQNLRTKTKSKPKTKTKTNPKKKKKQGQQILSMEEINKNVLDLQQGSDSDEIDFNEEDLQDPELLKELEMVKGGKIVQKKQKPKPKTKTKAKKQGERIATLKDLENIKIEWAKATMHYKQLQEEQKMVLMATGFRNLKALIERAKKGEKFLLKDVPRPNQSKKKKEKKNKQQKVQDESDDDSDEGFEKIELPKKKTTKKKPRKETKEEMNERIYSEMEMEIEKEIESLTKLEKAKLQVQDQKGANEITKKIKLLRKQLNMLQAQKLNKKSPPEFQYETSTFQQEFINSHLTEDEIEIVIVGGYDIRGNSPETLVEIIFPYPSSKPQKAETKPKKGNNPKFNFSKKFKISRKKTFFTFIQKKKIKFSLVEKGSWFKSNKAVGKVDIIPKELFTKTEAHYRVDLLNKRKKPIGSQIEIIIRLRVPCQGKDVRNITHRSIIINEYLENLGLKPKSKKPSSRQSKSSESNKKNEMGNKNNEKRNKKNEKDINKKTNEKKKSEEQRATTKTTSTTTPTVKTNTTTDKKTQQNFDSNYGNPDIIENVISNDVLQDIIKDCDSKIQKYKQQQQKIPEIILEKKEFAEQKINFLGQMVGSGKLTLEQYISQLKKEVENEKIIATNLAKMKNIEWAKAALRRKKIMEKEIESAESIESESGDDDDEDEKMNKNENEKMNKNENEKMKNEQKKQTQTKQSINNNNNNPKKETEKSKKETTTKTTKATTPTVKTNTTTDKKTQQKFDSNYGNPDIIENVISNDVLQDIIKDCDSKIQKYKQQQQKIPEIILEKKEFAEQKINFLGQMVGSGKLTLEQYISQLKKEVENEKIIATNLAKMKKIEWAKAALRRKKIMEKEIESAESIESESGDEDDEDEKMNKNENEKMKNEQKKQTQTKQSINNNNNNNPEKETEKSKKETTTKTTSTTTPTVKTKRKTNINKPPKQNFDSNYGNPDIIENVISNDVLQDIIKDCDSKIQKYKQQQQKIPEIILEKKEFAEQKINFLGQMVGSGKLTLEQYVSQLKKEVENEKKVAINLAKMKNIEWAKAALRRKKIMEREIESAESIESESDDDEN</sequence>
<feature type="compositionally biased region" description="Low complexity" evidence="2">
    <location>
        <begin position="1043"/>
        <end position="1057"/>
    </location>
</feature>
<dbReference type="InterPro" id="IPR039725">
    <property type="entry name" value="CC2D1A/B"/>
</dbReference>
<protein>
    <recommendedName>
        <fullName evidence="3">C2 domain-containing protein</fullName>
    </recommendedName>
</protein>
<feature type="compositionally biased region" description="Basic and acidic residues" evidence="2">
    <location>
        <begin position="1058"/>
        <end position="1070"/>
    </location>
</feature>
<reference evidence="4" key="1">
    <citation type="submission" date="2022-08" db="EMBL/GenBank/DDBJ databases">
        <title>Novel sulphate-reducing endosymbionts in the free-living metamonad Anaeramoeba.</title>
        <authorList>
            <person name="Jerlstrom-Hultqvist J."/>
            <person name="Cepicka I."/>
            <person name="Gallot-Lavallee L."/>
            <person name="Salas-Leiva D."/>
            <person name="Curtis B.A."/>
            <person name="Zahonova K."/>
            <person name="Pipaliya S."/>
            <person name="Dacks J."/>
            <person name="Roger A.J."/>
        </authorList>
    </citation>
    <scope>NUCLEOTIDE SEQUENCE</scope>
    <source>
        <strain evidence="4">Busselton2</strain>
    </source>
</reference>